<dbReference type="Proteomes" id="UP000313359">
    <property type="component" value="Unassembled WGS sequence"/>
</dbReference>
<evidence type="ECO:0008006" key="3">
    <source>
        <dbReference type="Google" id="ProtNLM"/>
    </source>
</evidence>
<organism evidence="1 2">
    <name type="scientific">Lentinus tigrinus ALCF2SS1-6</name>
    <dbReference type="NCBI Taxonomy" id="1328759"/>
    <lineage>
        <taxon>Eukaryota</taxon>
        <taxon>Fungi</taxon>
        <taxon>Dikarya</taxon>
        <taxon>Basidiomycota</taxon>
        <taxon>Agaricomycotina</taxon>
        <taxon>Agaricomycetes</taxon>
        <taxon>Polyporales</taxon>
        <taxon>Polyporaceae</taxon>
        <taxon>Lentinus</taxon>
    </lineage>
</organism>
<name>A0A5C2RS11_9APHY</name>
<dbReference type="AlphaFoldDB" id="A0A5C2RS11"/>
<dbReference type="InterPro" id="IPR001969">
    <property type="entry name" value="Aspartic_peptidase_AS"/>
</dbReference>
<dbReference type="GO" id="GO:0006508">
    <property type="term" value="P:proteolysis"/>
    <property type="evidence" value="ECO:0007669"/>
    <property type="project" value="InterPro"/>
</dbReference>
<reference evidence="1" key="1">
    <citation type="journal article" date="2018" name="Genome Biol. Evol.">
        <title>Genomics and development of Lentinus tigrinus, a white-rot wood-decaying mushroom with dimorphic fruiting bodies.</title>
        <authorList>
            <person name="Wu B."/>
            <person name="Xu Z."/>
            <person name="Knudson A."/>
            <person name="Carlson A."/>
            <person name="Chen N."/>
            <person name="Kovaka S."/>
            <person name="LaButti K."/>
            <person name="Lipzen A."/>
            <person name="Pennachio C."/>
            <person name="Riley R."/>
            <person name="Schakwitz W."/>
            <person name="Umezawa K."/>
            <person name="Ohm R.A."/>
            <person name="Grigoriev I.V."/>
            <person name="Nagy L.G."/>
            <person name="Gibbons J."/>
            <person name="Hibbett D."/>
        </authorList>
    </citation>
    <scope>NUCLEOTIDE SEQUENCE [LARGE SCALE GENOMIC DNA]</scope>
    <source>
        <strain evidence="1">ALCF2SS1-6</strain>
    </source>
</reference>
<accession>A0A5C2RS11</accession>
<dbReference type="EMBL" id="ML122307">
    <property type="protein sequence ID" value="RPD54373.1"/>
    <property type="molecule type" value="Genomic_DNA"/>
</dbReference>
<evidence type="ECO:0000313" key="1">
    <source>
        <dbReference type="EMBL" id="RPD54373.1"/>
    </source>
</evidence>
<sequence length="596" mass="65515">MAQSSSVPILKFALIPPDEASPLERRDWDVKFRFGRSPIPEALQGAASLPDPLGGVSNLASSGIDTAAGAVSLSSPIFSTTTAKTIAGRYGRRPTPEPGTSGRSAHALMPAAGSGYRTLDMNSFAFPVPARPTIRIPDPVGNWMKVERGSRELCYRIDVKVQGKGFQPAIDTGSNISWLRGAGGTTFSWDAVANRLLPVPDDRLSTLYATSLPRHSHLQGYQPYYPHAEQENGAFHGVLQYVDTTAVALGVLREDFKKEETCVFTGCHEFTASGSELKPLMASIILAFAYGWTDTWRIRSACGVFAFGLLDHFPTNIFNNDYQVSRCTMSIMRALKDSLVKHPDAGFSLYFALYPPLSGNANFSWMSINGWPQNESVEWAEPIPVTLNGISSGDWAVSLRSFKIAETVEQPGGPVLRYLQNTEYIFNGAEGVEVVLDTGASTSWLPRNFLKHLICKVFPSAYNLKLDREIGDHDQDPEWGSTPLYRLDDNDNLNFNPTSCWVVLTFTGLQGTTVDVRVRVIDFLVAPRQRGHPRPSYKEGLIHAAPAQLNGRGLLGLNLFHASFVSLHKPAMGTPFVQIATRSRRNRNLELLPPIM</sequence>
<dbReference type="GO" id="GO:0004190">
    <property type="term" value="F:aspartic-type endopeptidase activity"/>
    <property type="evidence" value="ECO:0007669"/>
    <property type="project" value="InterPro"/>
</dbReference>
<protein>
    <recommendedName>
        <fullName evidence="3">Acid protease</fullName>
    </recommendedName>
</protein>
<dbReference type="OrthoDB" id="2758564at2759"/>
<proteinExistence type="predicted"/>
<evidence type="ECO:0000313" key="2">
    <source>
        <dbReference type="Proteomes" id="UP000313359"/>
    </source>
</evidence>
<keyword evidence="2" id="KW-1185">Reference proteome</keyword>
<dbReference type="PROSITE" id="PS00141">
    <property type="entry name" value="ASP_PROTEASE"/>
    <property type="match status" value="1"/>
</dbReference>
<gene>
    <name evidence="1" type="ORF">L227DRAFT_580649</name>
</gene>